<feature type="domain" description="HTH tetR-type" evidence="5">
    <location>
        <begin position="2"/>
        <end position="62"/>
    </location>
</feature>
<dbReference type="PANTHER" id="PTHR47506">
    <property type="entry name" value="TRANSCRIPTIONAL REGULATORY PROTEIN"/>
    <property type="match status" value="1"/>
</dbReference>
<dbReference type="PROSITE" id="PS50977">
    <property type="entry name" value="HTH_TETR_2"/>
    <property type="match status" value="1"/>
</dbReference>
<evidence type="ECO:0000256" key="1">
    <source>
        <dbReference type="ARBA" id="ARBA00023015"/>
    </source>
</evidence>
<dbReference type="Proteomes" id="UP000220768">
    <property type="component" value="Unassembled WGS sequence"/>
</dbReference>
<dbReference type="RefSeq" id="WP_097614033.1">
    <property type="nucleotide sequence ID" value="NZ_NWSV01000014.1"/>
</dbReference>
<evidence type="ECO:0000259" key="5">
    <source>
        <dbReference type="PROSITE" id="PS50977"/>
    </source>
</evidence>
<dbReference type="Gene3D" id="1.10.357.10">
    <property type="entry name" value="Tetracycline Repressor, domain 2"/>
    <property type="match status" value="1"/>
</dbReference>
<name>A0A2A6J955_9HYPH</name>
<evidence type="ECO:0000313" key="6">
    <source>
        <dbReference type="EMBL" id="PDT02374.1"/>
    </source>
</evidence>
<evidence type="ECO:0000256" key="3">
    <source>
        <dbReference type="ARBA" id="ARBA00023163"/>
    </source>
</evidence>
<sequence>MTTRKEKIAGDLDRQFAEMGFAEQGVEALRAGADVSLRTLYKYFPSREAMVVGALEFRDKAYFDWLSGGPEGGIDHVLHPIVRLGDWLREVANTGCLFLNALAEHPDSAAIREIVLDHKARLADEFRIRLQSIVPGKDIERLAETLFLLHEGMTQTARLQGRDRATDAALRAARAALAAEGIA</sequence>
<gene>
    <name evidence="6" type="ORF">CO666_20470</name>
</gene>
<keyword evidence="2 4" id="KW-0238">DNA-binding</keyword>
<evidence type="ECO:0000256" key="2">
    <source>
        <dbReference type="ARBA" id="ARBA00023125"/>
    </source>
</evidence>
<dbReference type="Pfam" id="PF00440">
    <property type="entry name" value="TetR_N"/>
    <property type="match status" value="1"/>
</dbReference>
<proteinExistence type="predicted"/>
<dbReference type="InterPro" id="IPR009057">
    <property type="entry name" value="Homeodomain-like_sf"/>
</dbReference>
<feature type="DNA-binding region" description="H-T-H motif" evidence="4">
    <location>
        <begin position="25"/>
        <end position="44"/>
    </location>
</feature>
<evidence type="ECO:0000313" key="7">
    <source>
        <dbReference type="Proteomes" id="UP000220768"/>
    </source>
</evidence>
<dbReference type="GO" id="GO:0003677">
    <property type="term" value="F:DNA binding"/>
    <property type="evidence" value="ECO:0007669"/>
    <property type="project" value="UniProtKB-UniRule"/>
</dbReference>
<accession>A0A2A6J955</accession>
<keyword evidence="3" id="KW-0804">Transcription</keyword>
<dbReference type="SUPFAM" id="SSF46689">
    <property type="entry name" value="Homeodomain-like"/>
    <property type="match status" value="1"/>
</dbReference>
<dbReference type="InterPro" id="IPR011075">
    <property type="entry name" value="TetR_C"/>
</dbReference>
<dbReference type="SUPFAM" id="SSF48498">
    <property type="entry name" value="Tetracyclin repressor-like, C-terminal domain"/>
    <property type="match status" value="1"/>
</dbReference>
<reference evidence="6 7" key="1">
    <citation type="submission" date="2017-09" db="EMBL/GenBank/DDBJ databases">
        <title>Comparative genomics of rhizobia isolated from Phaseolus vulgaris in China.</title>
        <authorList>
            <person name="Tong W."/>
        </authorList>
    </citation>
    <scope>NUCLEOTIDE SEQUENCE [LARGE SCALE GENOMIC DNA]</scope>
    <source>
        <strain evidence="6 7">C5</strain>
    </source>
</reference>
<keyword evidence="1" id="KW-0805">Transcription regulation</keyword>
<dbReference type="EMBL" id="NWSV01000014">
    <property type="protein sequence ID" value="PDT02374.1"/>
    <property type="molecule type" value="Genomic_DNA"/>
</dbReference>
<keyword evidence="7" id="KW-1185">Reference proteome</keyword>
<dbReference type="InterPro" id="IPR001647">
    <property type="entry name" value="HTH_TetR"/>
</dbReference>
<dbReference type="AlphaFoldDB" id="A0A2A6J955"/>
<comment type="caution">
    <text evidence="6">The sequence shown here is derived from an EMBL/GenBank/DDBJ whole genome shotgun (WGS) entry which is preliminary data.</text>
</comment>
<dbReference type="InterPro" id="IPR036271">
    <property type="entry name" value="Tet_transcr_reg_TetR-rel_C_sf"/>
</dbReference>
<evidence type="ECO:0000256" key="4">
    <source>
        <dbReference type="PROSITE-ProRule" id="PRU00335"/>
    </source>
</evidence>
<dbReference type="PANTHER" id="PTHR47506:SF6">
    <property type="entry name" value="HTH-TYPE TRANSCRIPTIONAL REPRESSOR NEMR"/>
    <property type="match status" value="1"/>
</dbReference>
<protein>
    <submittedName>
        <fullName evidence="6">TetR family transcriptional regulator</fullName>
    </submittedName>
</protein>
<organism evidence="6 7">
    <name type="scientific">Rhizobium chutanense</name>
    <dbReference type="NCBI Taxonomy" id="2035448"/>
    <lineage>
        <taxon>Bacteria</taxon>
        <taxon>Pseudomonadati</taxon>
        <taxon>Pseudomonadota</taxon>
        <taxon>Alphaproteobacteria</taxon>
        <taxon>Hyphomicrobiales</taxon>
        <taxon>Rhizobiaceae</taxon>
        <taxon>Rhizobium/Agrobacterium group</taxon>
        <taxon>Rhizobium</taxon>
    </lineage>
</organism>
<dbReference type="Pfam" id="PF16925">
    <property type="entry name" value="TetR_C_13"/>
    <property type="match status" value="1"/>
</dbReference>